<organism evidence="2 3">
    <name type="scientific">Hypholoma sublateritium (strain FD-334 SS-4)</name>
    <dbReference type="NCBI Taxonomy" id="945553"/>
    <lineage>
        <taxon>Eukaryota</taxon>
        <taxon>Fungi</taxon>
        <taxon>Dikarya</taxon>
        <taxon>Basidiomycota</taxon>
        <taxon>Agaricomycotina</taxon>
        <taxon>Agaricomycetes</taxon>
        <taxon>Agaricomycetidae</taxon>
        <taxon>Agaricales</taxon>
        <taxon>Agaricineae</taxon>
        <taxon>Strophariaceae</taxon>
        <taxon>Hypholoma</taxon>
    </lineage>
</organism>
<keyword evidence="1" id="KW-0812">Transmembrane</keyword>
<evidence type="ECO:0000256" key="1">
    <source>
        <dbReference type="SAM" id="Phobius"/>
    </source>
</evidence>
<dbReference type="OrthoDB" id="3197626at2759"/>
<proteinExistence type="predicted"/>
<dbReference type="AlphaFoldDB" id="A0A0D2L3L9"/>
<keyword evidence="1" id="KW-1133">Transmembrane helix</keyword>
<dbReference type="Proteomes" id="UP000054270">
    <property type="component" value="Unassembled WGS sequence"/>
</dbReference>
<name>A0A0D2L3L9_HYPSF</name>
<feature type="transmembrane region" description="Helical" evidence="1">
    <location>
        <begin position="223"/>
        <end position="244"/>
    </location>
</feature>
<dbReference type="STRING" id="945553.A0A0D2L3L9"/>
<reference evidence="3" key="1">
    <citation type="submission" date="2014-04" db="EMBL/GenBank/DDBJ databases">
        <title>Evolutionary Origins and Diversification of the Mycorrhizal Mutualists.</title>
        <authorList>
            <consortium name="DOE Joint Genome Institute"/>
            <consortium name="Mycorrhizal Genomics Consortium"/>
            <person name="Kohler A."/>
            <person name="Kuo A."/>
            <person name="Nagy L.G."/>
            <person name="Floudas D."/>
            <person name="Copeland A."/>
            <person name="Barry K.W."/>
            <person name="Cichocki N."/>
            <person name="Veneault-Fourrey C."/>
            <person name="LaButti K."/>
            <person name="Lindquist E.A."/>
            <person name="Lipzen A."/>
            <person name="Lundell T."/>
            <person name="Morin E."/>
            <person name="Murat C."/>
            <person name="Riley R."/>
            <person name="Ohm R."/>
            <person name="Sun H."/>
            <person name="Tunlid A."/>
            <person name="Henrissat B."/>
            <person name="Grigoriev I.V."/>
            <person name="Hibbett D.S."/>
            <person name="Martin F."/>
        </authorList>
    </citation>
    <scope>NUCLEOTIDE SEQUENCE [LARGE SCALE GENOMIC DNA]</scope>
    <source>
        <strain evidence="3">FD-334 SS-4</strain>
    </source>
</reference>
<evidence type="ECO:0008006" key="4">
    <source>
        <dbReference type="Google" id="ProtNLM"/>
    </source>
</evidence>
<feature type="transmembrane region" description="Helical" evidence="1">
    <location>
        <begin position="116"/>
        <end position="137"/>
    </location>
</feature>
<feature type="transmembrane region" description="Helical" evidence="1">
    <location>
        <begin position="199"/>
        <end position="217"/>
    </location>
</feature>
<dbReference type="EMBL" id="KN817558">
    <property type="protein sequence ID" value="KJA21377.1"/>
    <property type="molecule type" value="Genomic_DNA"/>
</dbReference>
<gene>
    <name evidence="2" type="ORF">HYPSUDRAFT_1088366</name>
</gene>
<keyword evidence="1" id="KW-0472">Membrane</keyword>
<evidence type="ECO:0000313" key="3">
    <source>
        <dbReference type="Proteomes" id="UP000054270"/>
    </source>
</evidence>
<feature type="transmembrane region" description="Helical" evidence="1">
    <location>
        <begin position="53"/>
        <end position="74"/>
    </location>
</feature>
<accession>A0A0D2L3L9</accession>
<protein>
    <recommendedName>
        <fullName evidence="4">Transmembrane protein</fullName>
    </recommendedName>
</protein>
<evidence type="ECO:0000313" key="2">
    <source>
        <dbReference type="EMBL" id="KJA21377.1"/>
    </source>
</evidence>
<keyword evidence="3" id="KW-1185">Reference proteome</keyword>
<feature type="transmembrane region" description="Helical" evidence="1">
    <location>
        <begin position="157"/>
        <end position="178"/>
    </location>
</feature>
<dbReference type="OMA" id="VIMGHWS"/>
<sequence>MVDWNSPAEIAKDGQAFNRLMHCLLGLYIWEWAISLDFDWQHLSGKKPFRWPLIFYFLNRYCLLFALMGIAIALNVTQEINCQNLYTFNQCFGNGAIGLASINLSLRTMAVWSRKWYIVCPLVLVILGHWSLLLHGILLKAAWIDGQCVIVQTDSKLLAITFIYSMVFDFVVLALTAFKLLYPVSGRSKLVELIFNDGLIYFAIAFLANLIATIFMLMDLNPVMSIVANVPAAIASTIVACRIVRRLSNFTYNGAETFPHTTGGSSTLAFRSNMSGGLRPKISTKVTTSQSEGVHVQMETFESPIDKSAYAEYDASGNTNPDIYDPEAQVISNEFKRPPY</sequence>